<dbReference type="GeneID" id="27899361"/>
<dbReference type="GO" id="GO:0003723">
    <property type="term" value="F:RNA binding"/>
    <property type="evidence" value="ECO:0007669"/>
    <property type="project" value="InterPro"/>
</dbReference>
<dbReference type="Gene3D" id="3.10.590.10">
    <property type="entry name" value="ph1033 like domains"/>
    <property type="match status" value="1"/>
</dbReference>
<dbReference type="RefSeq" id="XP_016757258.1">
    <property type="nucleotide sequence ID" value="XM_016902224.1"/>
</dbReference>
<gene>
    <name evidence="2" type="ORF">SEPMUDRAFT_128635</name>
</gene>
<dbReference type="HOGENOM" id="CLU_2723829_0_0_1"/>
<keyword evidence="3" id="KW-1185">Reference proteome</keyword>
<evidence type="ECO:0000259" key="1">
    <source>
        <dbReference type="PROSITE" id="PS50882"/>
    </source>
</evidence>
<name>M3CYI2_SPHMS</name>
<dbReference type="PROSITE" id="PS50882">
    <property type="entry name" value="YTH"/>
    <property type="match status" value="1"/>
</dbReference>
<sequence>MNAVVATPFRVTWCRRRAVSFQQVRGLRNEWNGGKEVKVARDGTELEPAVAKRILQLIHAPMMQEVVGGPAY</sequence>
<organism evidence="2 3">
    <name type="scientific">Sphaerulina musiva (strain SO2202)</name>
    <name type="common">Poplar stem canker fungus</name>
    <name type="synonym">Septoria musiva</name>
    <dbReference type="NCBI Taxonomy" id="692275"/>
    <lineage>
        <taxon>Eukaryota</taxon>
        <taxon>Fungi</taxon>
        <taxon>Dikarya</taxon>
        <taxon>Ascomycota</taxon>
        <taxon>Pezizomycotina</taxon>
        <taxon>Dothideomycetes</taxon>
        <taxon>Dothideomycetidae</taxon>
        <taxon>Mycosphaerellales</taxon>
        <taxon>Mycosphaerellaceae</taxon>
        <taxon>Sphaerulina</taxon>
    </lineage>
</organism>
<dbReference type="Proteomes" id="UP000016931">
    <property type="component" value="Unassembled WGS sequence"/>
</dbReference>
<feature type="domain" description="YTH" evidence="1">
    <location>
        <begin position="1"/>
        <end position="58"/>
    </location>
</feature>
<dbReference type="STRING" id="692275.M3CYI2"/>
<dbReference type="InterPro" id="IPR007275">
    <property type="entry name" value="YTH_domain"/>
</dbReference>
<accession>M3CYI2</accession>
<protein>
    <recommendedName>
        <fullName evidence="1">YTH domain-containing protein</fullName>
    </recommendedName>
</protein>
<dbReference type="Pfam" id="PF04146">
    <property type="entry name" value="YTH"/>
    <property type="match status" value="1"/>
</dbReference>
<evidence type="ECO:0000313" key="2">
    <source>
        <dbReference type="EMBL" id="EMF09137.1"/>
    </source>
</evidence>
<dbReference type="AlphaFoldDB" id="M3CYI2"/>
<dbReference type="CDD" id="cd21134">
    <property type="entry name" value="YTH"/>
    <property type="match status" value="1"/>
</dbReference>
<reference evidence="2 3" key="1">
    <citation type="journal article" date="2012" name="PLoS Pathog.">
        <title>Diverse lifestyles and strategies of plant pathogenesis encoded in the genomes of eighteen Dothideomycetes fungi.</title>
        <authorList>
            <person name="Ohm R.A."/>
            <person name="Feau N."/>
            <person name="Henrissat B."/>
            <person name="Schoch C.L."/>
            <person name="Horwitz B.A."/>
            <person name="Barry K.W."/>
            <person name="Condon B.J."/>
            <person name="Copeland A.C."/>
            <person name="Dhillon B."/>
            <person name="Glaser F."/>
            <person name="Hesse C.N."/>
            <person name="Kosti I."/>
            <person name="LaButti K."/>
            <person name="Lindquist E.A."/>
            <person name="Lucas S."/>
            <person name="Salamov A.A."/>
            <person name="Bradshaw R.E."/>
            <person name="Ciuffetti L."/>
            <person name="Hamelin R.C."/>
            <person name="Kema G.H.J."/>
            <person name="Lawrence C."/>
            <person name="Scott J.A."/>
            <person name="Spatafora J.W."/>
            <person name="Turgeon B.G."/>
            <person name="de Wit P.J.G.M."/>
            <person name="Zhong S."/>
            <person name="Goodwin S.B."/>
            <person name="Grigoriev I.V."/>
        </authorList>
    </citation>
    <scope>NUCLEOTIDE SEQUENCE [LARGE SCALE GENOMIC DNA]</scope>
    <source>
        <strain evidence="2 3">SO2202</strain>
    </source>
</reference>
<evidence type="ECO:0000313" key="3">
    <source>
        <dbReference type="Proteomes" id="UP000016931"/>
    </source>
</evidence>
<dbReference type="EMBL" id="KB456270">
    <property type="protein sequence ID" value="EMF09137.1"/>
    <property type="molecule type" value="Genomic_DNA"/>
</dbReference>
<proteinExistence type="predicted"/>